<dbReference type="Pfam" id="PF01381">
    <property type="entry name" value="HTH_3"/>
    <property type="match status" value="1"/>
</dbReference>
<dbReference type="GO" id="GO:0003677">
    <property type="term" value="F:DNA binding"/>
    <property type="evidence" value="ECO:0007669"/>
    <property type="project" value="InterPro"/>
</dbReference>
<dbReference type="Gene3D" id="1.10.260.40">
    <property type="entry name" value="lambda repressor-like DNA-binding domains"/>
    <property type="match status" value="1"/>
</dbReference>
<dbReference type="PROSITE" id="PS50943">
    <property type="entry name" value="HTH_CROC1"/>
    <property type="match status" value="1"/>
</dbReference>
<dbReference type="InterPro" id="IPR001387">
    <property type="entry name" value="Cro/C1-type_HTH"/>
</dbReference>
<comment type="caution">
    <text evidence="2">The sequence shown here is derived from an EMBL/GenBank/DDBJ whole genome shotgun (WGS) entry which is preliminary data.</text>
</comment>
<sequence>MELLRLKDIMAQKGVSGKELAKSVGVTPVSISNIVQGNSFPKPELLLAIADRLDVDVRELFNPTKKGSVGNLNGFVEHNGEIHRITSLEDLRVLMDRVEG</sequence>
<dbReference type="SUPFAM" id="SSF47413">
    <property type="entry name" value="lambda repressor-like DNA-binding domains"/>
    <property type="match status" value="1"/>
</dbReference>
<gene>
    <name evidence="2" type="ORF">F0361_02630</name>
</gene>
<dbReference type="AlphaFoldDB" id="A0A5B2TVK5"/>
<dbReference type="RefSeq" id="WP_154917105.1">
    <property type="nucleotide sequence ID" value="NZ_VUOE01000001.1"/>
</dbReference>
<proteinExistence type="predicted"/>
<protein>
    <submittedName>
        <fullName evidence="2">Helix-turn-helix transcriptional regulator</fullName>
    </submittedName>
</protein>
<dbReference type="InterPro" id="IPR010982">
    <property type="entry name" value="Lambda_DNA-bd_dom_sf"/>
</dbReference>
<evidence type="ECO:0000259" key="1">
    <source>
        <dbReference type="PROSITE" id="PS50943"/>
    </source>
</evidence>
<dbReference type="SMART" id="SM00530">
    <property type="entry name" value="HTH_XRE"/>
    <property type="match status" value="1"/>
</dbReference>
<dbReference type="EMBL" id="VUOE01000001">
    <property type="protein sequence ID" value="KAA2218536.1"/>
    <property type="molecule type" value="Genomic_DNA"/>
</dbReference>
<dbReference type="Proteomes" id="UP000323188">
    <property type="component" value="Unassembled WGS sequence"/>
</dbReference>
<feature type="domain" description="HTH cro/C1-type" evidence="1">
    <location>
        <begin position="6"/>
        <end position="60"/>
    </location>
</feature>
<organism evidence="2 3">
    <name type="scientific">Maribacter flavus</name>
    <dbReference type="NCBI Taxonomy" id="1658664"/>
    <lineage>
        <taxon>Bacteria</taxon>
        <taxon>Pseudomonadati</taxon>
        <taxon>Bacteroidota</taxon>
        <taxon>Flavobacteriia</taxon>
        <taxon>Flavobacteriales</taxon>
        <taxon>Flavobacteriaceae</taxon>
        <taxon>Maribacter</taxon>
    </lineage>
</organism>
<name>A0A5B2TVK5_9FLAO</name>
<accession>A0A5B2TVK5</accession>
<reference evidence="2 3" key="1">
    <citation type="submission" date="2019-09" db="EMBL/GenBank/DDBJ databases">
        <authorList>
            <person name="Khan S.A."/>
            <person name="Jeon C.O."/>
            <person name="Chun B.H."/>
            <person name="Jeong S.E."/>
        </authorList>
    </citation>
    <scope>NUCLEOTIDE SEQUENCE [LARGE SCALE GENOMIC DNA]</scope>
    <source>
        <strain evidence="2 3">KCTC 42508</strain>
    </source>
</reference>
<dbReference type="CDD" id="cd00093">
    <property type="entry name" value="HTH_XRE"/>
    <property type="match status" value="1"/>
</dbReference>
<evidence type="ECO:0000313" key="2">
    <source>
        <dbReference type="EMBL" id="KAA2218536.1"/>
    </source>
</evidence>
<evidence type="ECO:0000313" key="3">
    <source>
        <dbReference type="Proteomes" id="UP000323188"/>
    </source>
</evidence>